<dbReference type="Pfam" id="PF03992">
    <property type="entry name" value="ABM"/>
    <property type="match status" value="1"/>
</dbReference>
<dbReference type="SUPFAM" id="SSF54909">
    <property type="entry name" value="Dimeric alpha+beta barrel"/>
    <property type="match status" value="1"/>
</dbReference>
<dbReference type="AlphaFoldDB" id="A0A060LXF3"/>
<gene>
    <name evidence="2" type="ORF">BleG1_3399</name>
</gene>
<dbReference type="Gene3D" id="3.30.70.100">
    <property type="match status" value="1"/>
</dbReference>
<protein>
    <submittedName>
        <fullName evidence="2">Heme-degrading monooxygenase isdG</fullName>
    </submittedName>
</protein>
<dbReference type="EMBL" id="CP003923">
    <property type="protein sequence ID" value="AIC95946.1"/>
    <property type="molecule type" value="Genomic_DNA"/>
</dbReference>
<dbReference type="KEGG" id="ble:BleG1_3399"/>
<name>A0A060LXF3_9BACI</name>
<sequence length="109" mass="12670">MIIVANKTLIRKGEGYKLVERFDKIGKIEYAKGFLGLEVLVNSKEKEHDEITISTRWEEKADFHAWTKSEAFREAHSGKNARPDYILGNEIEFYEVEIVRMPLPKTQEA</sequence>
<feature type="domain" description="ABM" evidence="1">
    <location>
        <begin position="2"/>
        <end position="93"/>
    </location>
</feature>
<evidence type="ECO:0000313" key="2">
    <source>
        <dbReference type="EMBL" id="AIC95946.1"/>
    </source>
</evidence>
<proteinExistence type="predicted"/>
<keyword evidence="2" id="KW-0560">Oxidoreductase</keyword>
<organism evidence="2 3">
    <name type="scientific">Shouchella lehensis G1</name>
    <dbReference type="NCBI Taxonomy" id="1246626"/>
    <lineage>
        <taxon>Bacteria</taxon>
        <taxon>Bacillati</taxon>
        <taxon>Bacillota</taxon>
        <taxon>Bacilli</taxon>
        <taxon>Bacillales</taxon>
        <taxon>Bacillaceae</taxon>
        <taxon>Shouchella</taxon>
    </lineage>
</organism>
<reference evidence="2 3" key="1">
    <citation type="journal article" date="2014" name="Gene">
        <title>A comparative genomic analysis of the alkalitolerant soil bacterium Bacillus lehensis G1.</title>
        <authorList>
            <person name="Noor Y.M."/>
            <person name="Samsulrizal N.H."/>
            <person name="Jema'on N.A."/>
            <person name="Low K.O."/>
            <person name="Ramli A.N."/>
            <person name="Alias N.I."/>
            <person name="Damis S.I."/>
            <person name="Fuzi S.F."/>
            <person name="Isa M.N."/>
            <person name="Murad A.M."/>
            <person name="Raih M.F."/>
            <person name="Bakar F.D."/>
            <person name="Najimudin N."/>
            <person name="Mahadi N.M."/>
            <person name="Illias R.M."/>
        </authorList>
    </citation>
    <scope>NUCLEOTIDE SEQUENCE [LARGE SCALE GENOMIC DNA]</scope>
    <source>
        <strain evidence="2 3">G1</strain>
    </source>
</reference>
<dbReference type="InterPro" id="IPR011008">
    <property type="entry name" value="Dimeric_a/b-barrel"/>
</dbReference>
<evidence type="ECO:0000259" key="1">
    <source>
        <dbReference type="PROSITE" id="PS51725"/>
    </source>
</evidence>
<evidence type="ECO:0000313" key="3">
    <source>
        <dbReference type="Proteomes" id="UP000027142"/>
    </source>
</evidence>
<dbReference type="Proteomes" id="UP000027142">
    <property type="component" value="Chromosome"/>
</dbReference>
<dbReference type="PANTHER" id="PTHR34474">
    <property type="entry name" value="SIGNAL TRANSDUCTION PROTEIN TRAP"/>
    <property type="match status" value="1"/>
</dbReference>
<dbReference type="STRING" id="1246626.BleG1_3399"/>
<dbReference type="PROSITE" id="PS51725">
    <property type="entry name" value="ABM"/>
    <property type="match status" value="1"/>
</dbReference>
<dbReference type="InterPro" id="IPR050404">
    <property type="entry name" value="Heme-degrading_MO"/>
</dbReference>
<dbReference type="PATRIC" id="fig|1246626.3.peg.3381"/>
<dbReference type="HOGENOM" id="CLU_141544_2_1_9"/>
<keyword evidence="2" id="KW-0503">Monooxygenase</keyword>
<dbReference type="GO" id="GO:0004497">
    <property type="term" value="F:monooxygenase activity"/>
    <property type="evidence" value="ECO:0007669"/>
    <property type="project" value="UniProtKB-KW"/>
</dbReference>
<dbReference type="RefSeq" id="WP_038483458.1">
    <property type="nucleotide sequence ID" value="NZ_CP003923.1"/>
</dbReference>
<dbReference type="eggNOG" id="COG2329">
    <property type="taxonomic scope" value="Bacteria"/>
</dbReference>
<dbReference type="InterPro" id="IPR007138">
    <property type="entry name" value="ABM_dom"/>
</dbReference>
<keyword evidence="3" id="KW-1185">Reference proteome</keyword>
<dbReference type="NCBIfam" id="NF009839">
    <property type="entry name" value="PRK13314.1"/>
    <property type="match status" value="1"/>
</dbReference>
<accession>A0A060LXF3</accession>
<dbReference type="PANTHER" id="PTHR34474:SF4">
    <property type="entry name" value="HEME OXYGENASE (STAPHYLOBILIN-PRODUCING) 1"/>
    <property type="match status" value="1"/>
</dbReference>
<dbReference type="OrthoDB" id="384737at2"/>